<dbReference type="Proteomes" id="UP001163823">
    <property type="component" value="Chromosome 5"/>
</dbReference>
<evidence type="ECO:0000313" key="3">
    <source>
        <dbReference type="EMBL" id="KAJ7967573.1"/>
    </source>
</evidence>
<dbReference type="InterPro" id="IPR010341">
    <property type="entry name" value="DUF936_pln"/>
</dbReference>
<accession>A0AAD7PTQ5</accession>
<name>A0AAD7PTQ5_QUISA</name>
<dbReference type="AlphaFoldDB" id="A0AAD7PTQ5"/>
<proteinExistence type="predicted"/>
<protein>
    <submittedName>
        <fullName evidence="3">DNA double-strand break repair Rad50 ATPase</fullName>
    </submittedName>
</protein>
<keyword evidence="4" id="KW-1185">Reference proteome</keyword>
<dbReference type="PANTHER" id="PTHR31928:SF12">
    <property type="entry name" value="DUF3741 DOMAIN-CONTAINING PROTEIN"/>
    <property type="match status" value="1"/>
</dbReference>
<evidence type="ECO:0000313" key="4">
    <source>
        <dbReference type="Proteomes" id="UP001163823"/>
    </source>
</evidence>
<evidence type="ECO:0000256" key="1">
    <source>
        <dbReference type="SAM" id="Coils"/>
    </source>
</evidence>
<feature type="domain" description="DUF6857" evidence="2">
    <location>
        <begin position="69"/>
        <end position="245"/>
    </location>
</feature>
<dbReference type="EMBL" id="JARAOO010000005">
    <property type="protein sequence ID" value="KAJ7967573.1"/>
    <property type="molecule type" value="Genomic_DNA"/>
</dbReference>
<organism evidence="3 4">
    <name type="scientific">Quillaja saponaria</name>
    <name type="common">Soap bark tree</name>
    <dbReference type="NCBI Taxonomy" id="32244"/>
    <lineage>
        <taxon>Eukaryota</taxon>
        <taxon>Viridiplantae</taxon>
        <taxon>Streptophyta</taxon>
        <taxon>Embryophyta</taxon>
        <taxon>Tracheophyta</taxon>
        <taxon>Spermatophyta</taxon>
        <taxon>Magnoliopsida</taxon>
        <taxon>eudicotyledons</taxon>
        <taxon>Gunneridae</taxon>
        <taxon>Pentapetalae</taxon>
        <taxon>rosids</taxon>
        <taxon>fabids</taxon>
        <taxon>Fabales</taxon>
        <taxon>Quillajaceae</taxon>
        <taxon>Quillaja</taxon>
    </lineage>
</organism>
<dbReference type="KEGG" id="qsa:O6P43_011816"/>
<dbReference type="InterPro" id="IPR049172">
    <property type="entry name" value="DUF6857_pln"/>
</dbReference>
<dbReference type="Pfam" id="PF21647">
    <property type="entry name" value="DUF6857"/>
    <property type="match status" value="1"/>
</dbReference>
<comment type="caution">
    <text evidence="3">The sequence shown here is derived from an EMBL/GenBank/DDBJ whole genome shotgun (WGS) entry which is preliminary data.</text>
</comment>
<evidence type="ECO:0000259" key="2">
    <source>
        <dbReference type="Pfam" id="PF21647"/>
    </source>
</evidence>
<dbReference type="PANTHER" id="PTHR31928">
    <property type="entry name" value="EXPRESSED PROTEIN"/>
    <property type="match status" value="1"/>
</dbReference>
<feature type="coiled-coil region" evidence="1">
    <location>
        <begin position="182"/>
        <end position="209"/>
    </location>
</feature>
<keyword evidence="1" id="KW-0175">Coiled coil</keyword>
<sequence>MARKSSRHKEAALTAAVEALQESSAAERILKCLSTYSELLSAKGDNQQLSVDKFLGLQDNLNHTSLIVQQKNATSWIKEALASDLNPYFSPSSIISVQAGEITKKSNTNSGNKPKGMYFVRMQKNNAEMQIGLATDCSTADWIKGSTIGAAADLTSTLQDECRKWFLAHIENYLDEVKSKTISKSDHELAEMMRQMKRVNDRLDFMDGRNDGSALENSELEAYGRVRNKIYGVLLMNVERTCMALESINATAKS</sequence>
<reference evidence="3" key="1">
    <citation type="journal article" date="2023" name="Science">
        <title>Elucidation of the pathway for biosynthesis of saponin adjuvants from the soapbark tree.</title>
        <authorList>
            <person name="Reed J."/>
            <person name="Orme A."/>
            <person name="El-Demerdash A."/>
            <person name="Owen C."/>
            <person name="Martin L.B.B."/>
            <person name="Misra R.C."/>
            <person name="Kikuchi S."/>
            <person name="Rejzek M."/>
            <person name="Martin A.C."/>
            <person name="Harkess A."/>
            <person name="Leebens-Mack J."/>
            <person name="Louveau T."/>
            <person name="Stephenson M.J."/>
            <person name="Osbourn A."/>
        </authorList>
    </citation>
    <scope>NUCLEOTIDE SEQUENCE</scope>
    <source>
        <strain evidence="3">S10</strain>
    </source>
</reference>
<gene>
    <name evidence="3" type="ORF">O6P43_011816</name>
</gene>